<sequence length="338" mass="35352">MVQPLPGNGLVARAGDLFVVCEPAGCEELLALLDRVAADGGDGADLARHTAELLPAGELSCAAGGMTGDGGVAVFVCGHGVAELAGPHEEVRLSGPAPQQRQVAGPVSRLRLALPGAGAAHPYARLGAGVVTGAGLTARFARPQPAPPPARAEDKGAPFQSVLLLPGQPVPPPDDVPVVDTVALIEGVDCKNGHFNDPGLRFCQRCGIGMLQVTHVTRLGPRPPLGVLLLDNGMTLRVDTDYVVGREPAQDPDVLARRARPLRIADSHGGISRRHLRVKLAGWEVRVVDLGSANGTYLQAPGEAEAHRVPPGDSTVLRPGSKVLFGRRWLRYESHRNP</sequence>
<organism evidence="3 4">
    <name type="scientific">Dactylosporangium maewongense</name>
    <dbReference type="NCBI Taxonomy" id="634393"/>
    <lineage>
        <taxon>Bacteria</taxon>
        <taxon>Bacillati</taxon>
        <taxon>Actinomycetota</taxon>
        <taxon>Actinomycetes</taxon>
        <taxon>Micromonosporales</taxon>
        <taxon>Micromonosporaceae</taxon>
        <taxon>Dactylosporangium</taxon>
    </lineage>
</organism>
<evidence type="ECO:0000256" key="1">
    <source>
        <dbReference type="ARBA" id="ARBA00022553"/>
    </source>
</evidence>
<dbReference type="EMBL" id="BAAAQD010000020">
    <property type="protein sequence ID" value="GAA1548950.1"/>
    <property type="molecule type" value="Genomic_DNA"/>
</dbReference>
<comment type="caution">
    <text evidence="3">The sequence shown here is derived from an EMBL/GenBank/DDBJ whole genome shotgun (WGS) entry which is preliminary data.</text>
</comment>
<dbReference type="Gene3D" id="2.60.200.20">
    <property type="match status" value="1"/>
</dbReference>
<feature type="domain" description="FHA" evidence="2">
    <location>
        <begin position="242"/>
        <end position="299"/>
    </location>
</feature>
<evidence type="ECO:0000313" key="3">
    <source>
        <dbReference type="EMBL" id="GAA1548950.1"/>
    </source>
</evidence>
<dbReference type="SUPFAM" id="SSF49879">
    <property type="entry name" value="SMAD/FHA domain"/>
    <property type="match status" value="1"/>
</dbReference>
<name>A0ABP4MRN3_9ACTN</name>
<dbReference type="Pfam" id="PF00498">
    <property type="entry name" value="FHA"/>
    <property type="match status" value="1"/>
</dbReference>
<gene>
    <name evidence="3" type="ORF">GCM10009827_081700</name>
</gene>
<evidence type="ECO:0000259" key="2">
    <source>
        <dbReference type="PROSITE" id="PS50006"/>
    </source>
</evidence>
<protein>
    <recommendedName>
        <fullName evidence="2">FHA domain-containing protein</fullName>
    </recommendedName>
</protein>
<dbReference type="PROSITE" id="PS50006">
    <property type="entry name" value="FHA_DOMAIN"/>
    <property type="match status" value="1"/>
</dbReference>
<accession>A0ABP4MRN3</accession>
<dbReference type="InterPro" id="IPR000253">
    <property type="entry name" value="FHA_dom"/>
</dbReference>
<reference evidence="4" key="1">
    <citation type="journal article" date="2019" name="Int. J. Syst. Evol. Microbiol.">
        <title>The Global Catalogue of Microorganisms (GCM) 10K type strain sequencing project: providing services to taxonomists for standard genome sequencing and annotation.</title>
        <authorList>
            <consortium name="The Broad Institute Genomics Platform"/>
            <consortium name="The Broad Institute Genome Sequencing Center for Infectious Disease"/>
            <person name="Wu L."/>
            <person name="Ma J."/>
        </authorList>
    </citation>
    <scope>NUCLEOTIDE SEQUENCE [LARGE SCALE GENOMIC DNA]</scope>
    <source>
        <strain evidence="4">JCM 15933</strain>
    </source>
</reference>
<dbReference type="CDD" id="cd00060">
    <property type="entry name" value="FHA"/>
    <property type="match status" value="1"/>
</dbReference>
<evidence type="ECO:0000313" key="4">
    <source>
        <dbReference type="Proteomes" id="UP001501470"/>
    </source>
</evidence>
<dbReference type="InterPro" id="IPR008984">
    <property type="entry name" value="SMAD_FHA_dom_sf"/>
</dbReference>
<dbReference type="Proteomes" id="UP001501470">
    <property type="component" value="Unassembled WGS sequence"/>
</dbReference>
<keyword evidence="4" id="KW-1185">Reference proteome</keyword>
<keyword evidence="1" id="KW-0597">Phosphoprotein</keyword>
<proteinExistence type="predicted"/>